<dbReference type="EMBL" id="JACBZO010000001">
    <property type="protein sequence ID" value="NYI41694.1"/>
    <property type="molecule type" value="Genomic_DNA"/>
</dbReference>
<dbReference type="Proteomes" id="UP000547973">
    <property type="component" value="Unassembled WGS sequence"/>
</dbReference>
<organism evidence="1 2">
    <name type="scientific">Demequina lutea</name>
    <dbReference type="NCBI Taxonomy" id="431489"/>
    <lineage>
        <taxon>Bacteria</taxon>
        <taxon>Bacillati</taxon>
        <taxon>Actinomycetota</taxon>
        <taxon>Actinomycetes</taxon>
        <taxon>Micrococcales</taxon>
        <taxon>Demequinaceae</taxon>
        <taxon>Demequina</taxon>
    </lineage>
</organism>
<dbReference type="AlphaFoldDB" id="A0A7Y9ZA90"/>
<reference evidence="1 2" key="1">
    <citation type="submission" date="2020-07" db="EMBL/GenBank/DDBJ databases">
        <title>Sequencing the genomes of 1000 actinobacteria strains.</title>
        <authorList>
            <person name="Klenk H.-P."/>
        </authorList>
    </citation>
    <scope>NUCLEOTIDE SEQUENCE [LARGE SCALE GENOMIC DNA]</scope>
    <source>
        <strain evidence="1 2">DSM 19970</strain>
    </source>
</reference>
<evidence type="ECO:0000313" key="1">
    <source>
        <dbReference type="EMBL" id="NYI41694.1"/>
    </source>
</evidence>
<accession>A0A7Y9ZA90</accession>
<comment type="caution">
    <text evidence="1">The sequence shown here is derived from an EMBL/GenBank/DDBJ whole genome shotgun (WGS) entry which is preliminary data.</text>
</comment>
<proteinExistence type="predicted"/>
<evidence type="ECO:0000313" key="2">
    <source>
        <dbReference type="Proteomes" id="UP000547973"/>
    </source>
</evidence>
<gene>
    <name evidence="1" type="ORF">BKA03_001813</name>
</gene>
<protein>
    <submittedName>
        <fullName evidence="1">Uncharacterized protein</fullName>
    </submittedName>
</protein>
<name>A0A7Y9ZA90_9MICO</name>
<keyword evidence="2" id="KW-1185">Reference proteome</keyword>
<sequence length="33" mass="3668">MPSGKLATGNWLMMLLSSKQNGWVTEVRSDSSR</sequence>